<feature type="domain" description="FAD-binding PCMH-type" evidence="4">
    <location>
        <begin position="1"/>
        <end position="179"/>
    </location>
</feature>
<dbReference type="GO" id="GO:0071949">
    <property type="term" value="F:FAD binding"/>
    <property type="evidence" value="ECO:0007669"/>
    <property type="project" value="InterPro"/>
</dbReference>
<dbReference type="PANTHER" id="PTHR42659:SF2">
    <property type="entry name" value="XANTHINE DEHYDROGENASE SUBUNIT C-RELATED"/>
    <property type="match status" value="1"/>
</dbReference>
<dbReference type="Pfam" id="PF00941">
    <property type="entry name" value="FAD_binding_5"/>
    <property type="match status" value="1"/>
</dbReference>
<keyword evidence="2" id="KW-0274">FAD</keyword>
<dbReference type="PANTHER" id="PTHR42659">
    <property type="entry name" value="XANTHINE DEHYDROGENASE SUBUNIT C-RELATED"/>
    <property type="match status" value="1"/>
</dbReference>
<reference evidence="5" key="1">
    <citation type="journal article" date="2014" name="Int. J. Syst. Evol. Microbiol.">
        <title>Complete genome sequence of Corynebacterium casei LMG S-19264T (=DSM 44701T), isolated from a smear-ripened cheese.</title>
        <authorList>
            <consortium name="US DOE Joint Genome Institute (JGI-PGF)"/>
            <person name="Walter F."/>
            <person name="Albersmeier A."/>
            <person name="Kalinowski J."/>
            <person name="Ruckert C."/>
        </authorList>
    </citation>
    <scope>NUCLEOTIDE SEQUENCE</scope>
    <source>
        <strain evidence="5">JCM 3302</strain>
    </source>
</reference>
<dbReference type="InterPro" id="IPR036683">
    <property type="entry name" value="CO_DH_flav_C_dom_sf"/>
</dbReference>
<dbReference type="Gene3D" id="3.30.390.50">
    <property type="entry name" value="CO dehydrogenase flavoprotein, C-terminal domain"/>
    <property type="match status" value="1"/>
</dbReference>
<dbReference type="EMBL" id="BNBC01000004">
    <property type="protein sequence ID" value="GHE61926.1"/>
    <property type="molecule type" value="Genomic_DNA"/>
</dbReference>
<dbReference type="Proteomes" id="UP000641386">
    <property type="component" value="Unassembled WGS sequence"/>
</dbReference>
<keyword evidence="6" id="KW-1185">Reference proteome</keyword>
<dbReference type="InterPro" id="IPR005107">
    <property type="entry name" value="CO_DH_flav_C"/>
</dbReference>
<dbReference type="InterPro" id="IPR016166">
    <property type="entry name" value="FAD-bd_PCMH"/>
</dbReference>
<dbReference type="GO" id="GO:0016491">
    <property type="term" value="F:oxidoreductase activity"/>
    <property type="evidence" value="ECO:0007669"/>
    <property type="project" value="UniProtKB-KW"/>
</dbReference>
<keyword evidence="1" id="KW-0285">Flavoprotein</keyword>
<sequence>MKPPPFAYHRPDTAEEAVQLLTEYGPDARVLAGGQSLLPLLNRRLVRPIALVDVARLAALRGTGRQDGALRVGALTTHAALERTADPHVRDGLPVLPETARLIGHLPVRVRGTVGGSLAHADPAAEWCLLAVLLDADLDVLGPEGQRTIPAAEFFTGAHRTALAPGDLLTGVRFPRPAATAAVAEYGPQRGSLPLVAAGAEIVLGPDGRIAATRIALGGVEDRPVRSGTAEQALLGGVPEPRLLDHAARLAAKDLDPRADHRAPAGYRRDLARTLTGRTLAASLARSTARLQEATAP</sequence>
<evidence type="ECO:0000313" key="6">
    <source>
        <dbReference type="Proteomes" id="UP000641386"/>
    </source>
</evidence>
<proteinExistence type="predicted"/>
<dbReference type="SMART" id="SM01092">
    <property type="entry name" value="CO_deh_flav_C"/>
    <property type="match status" value="1"/>
</dbReference>
<organism evidence="5 6">
    <name type="scientific">Streptomyces spiralis</name>
    <dbReference type="NCBI Taxonomy" id="66376"/>
    <lineage>
        <taxon>Bacteria</taxon>
        <taxon>Bacillati</taxon>
        <taxon>Actinomycetota</taxon>
        <taxon>Actinomycetes</taxon>
        <taxon>Kitasatosporales</taxon>
        <taxon>Streptomycetaceae</taxon>
        <taxon>Streptomyces</taxon>
    </lineage>
</organism>
<protein>
    <submittedName>
        <fullName evidence="5">Carbon monoxide dehydrogenase</fullName>
    </submittedName>
</protein>
<evidence type="ECO:0000313" key="5">
    <source>
        <dbReference type="EMBL" id="GHE61926.1"/>
    </source>
</evidence>
<evidence type="ECO:0000259" key="4">
    <source>
        <dbReference type="PROSITE" id="PS51387"/>
    </source>
</evidence>
<accession>A0A919DN34</accession>
<dbReference type="InterPro" id="IPR016169">
    <property type="entry name" value="FAD-bd_PCMH_sub2"/>
</dbReference>
<dbReference type="InterPro" id="IPR002346">
    <property type="entry name" value="Mopterin_DH_FAD-bd"/>
</dbReference>
<dbReference type="AlphaFoldDB" id="A0A919DN34"/>
<gene>
    <name evidence="5" type="ORF">GCM10014715_14350</name>
</gene>
<dbReference type="InterPro" id="IPR036318">
    <property type="entry name" value="FAD-bd_PCMH-like_sf"/>
</dbReference>
<comment type="caution">
    <text evidence="5">The sequence shown here is derived from an EMBL/GenBank/DDBJ whole genome shotgun (WGS) entry which is preliminary data.</text>
</comment>
<dbReference type="PROSITE" id="PS51387">
    <property type="entry name" value="FAD_PCMH"/>
    <property type="match status" value="1"/>
</dbReference>
<dbReference type="RefSeq" id="WP_189897596.1">
    <property type="nucleotide sequence ID" value="NZ_BNBC01000004.1"/>
</dbReference>
<evidence type="ECO:0000256" key="3">
    <source>
        <dbReference type="ARBA" id="ARBA00023002"/>
    </source>
</evidence>
<dbReference type="Gene3D" id="3.30.43.10">
    <property type="entry name" value="Uridine Diphospho-n-acetylenolpyruvylglucosamine Reductase, domain 2"/>
    <property type="match status" value="1"/>
</dbReference>
<evidence type="ECO:0000256" key="2">
    <source>
        <dbReference type="ARBA" id="ARBA00022827"/>
    </source>
</evidence>
<dbReference type="Pfam" id="PF03450">
    <property type="entry name" value="CO_deh_flav_C"/>
    <property type="match status" value="1"/>
</dbReference>
<dbReference type="InterPro" id="IPR016167">
    <property type="entry name" value="FAD-bd_PCMH_sub1"/>
</dbReference>
<name>A0A919DN34_9ACTN</name>
<dbReference type="SUPFAM" id="SSF55447">
    <property type="entry name" value="CO dehydrogenase flavoprotein C-terminal domain-like"/>
    <property type="match status" value="1"/>
</dbReference>
<dbReference type="InterPro" id="IPR051312">
    <property type="entry name" value="Diverse_Substr_Oxidored"/>
</dbReference>
<evidence type="ECO:0000256" key="1">
    <source>
        <dbReference type="ARBA" id="ARBA00022630"/>
    </source>
</evidence>
<reference evidence="5" key="2">
    <citation type="submission" date="2020-09" db="EMBL/GenBank/DDBJ databases">
        <authorList>
            <person name="Sun Q."/>
            <person name="Ohkuma M."/>
        </authorList>
    </citation>
    <scope>NUCLEOTIDE SEQUENCE</scope>
    <source>
        <strain evidence="5">JCM 3302</strain>
    </source>
</reference>
<dbReference type="Gene3D" id="3.30.465.10">
    <property type="match status" value="1"/>
</dbReference>
<keyword evidence="3" id="KW-0560">Oxidoreductase</keyword>
<dbReference type="SUPFAM" id="SSF56176">
    <property type="entry name" value="FAD-binding/transporter-associated domain-like"/>
    <property type="match status" value="1"/>
</dbReference>